<proteinExistence type="predicted"/>
<dbReference type="SUPFAM" id="SSF49899">
    <property type="entry name" value="Concanavalin A-like lectins/glucanases"/>
    <property type="match status" value="1"/>
</dbReference>
<feature type="domain" description="LamG-like jellyroll fold" evidence="5">
    <location>
        <begin position="740"/>
        <end position="895"/>
    </location>
</feature>
<dbReference type="AlphaFoldDB" id="A0A7Y4L3W8"/>
<dbReference type="Proteomes" id="UP000534306">
    <property type="component" value="Unassembled WGS sequence"/>
</dbReference>
<dbReference type="RefSeq" id="WP_171677098.1">
    <property type="nucleotide sequence ID" value="NZ_BAAAGT010000011.1"/>
</dbReference>
<accession>A0A7Y4L3W8</accession>
<reference evidence="6 9" key="2">
    <citation type="submission" date="2020-08" db="EMBL/GenBank/DDBJ databases">
        <title>Sequencing the genomes of 1000 actinobacteria strains.</title>
        <authorList>
            <person name="Klenk H.-P."/>
        </authorList>
    </citation>
    <scope>NUCLEOTIDE SEQUENCE [LARGE SCALE GENOMIC DNA]</scope>
    <source>
        <strain evidence="6 9">DSM 15626</strain>
    </source>
</reference>
<evidence type="ECO:0000313" key="7">
    <source>
        <dbReference type="EMBL" id="NOL43855.1"/>
    </source>
</evidence>
<evidence type="ECO:0000256" key="1">
    <source>
        <dbReference type="ARBA" id="ARBA00022729"/>
    </source>
</evidence>
<evidence type="ECO:0000313" key="8">
    <source>
        <dbReference type="Proteomes" id="UP000534306"/>
    </source>
</evidence>
<comment type="caution">
    <text evidence="7">The sequence shown here is derived from an EMBL/GenBank/DDBJ whole genome shotgun (WGS) entry which is preliminary data.</text>
</comment>
<dbReference type="Gene3D" id="2.60.120.200">
    <property type="match status" value="1"/>
</dbReference>
<reference evidence="7 8" key="1">
    <citation type="submission" date="2020-05" db="EMBL/GenBank/DDBJ databases">
        <title>Genome sequence of Kribbella sandramycini ATCC 39419.</title>
        <authorList>
            <person name="Maclea K.S."/>
            <person name="Fair J.L."/>
        </authorList>
    </citation>
    <scope>NUCLEOTIDE SEQUENCE [LARGE SCALE GENOMIC DNA]</scope>
    <source>
        <strain evidence="7 8">ATCC 39419</strain>
    </source>
</reference>
<evidence type="ECO:0000313" key="6">
    <source>
        <dbReference type="EMBL" id="MBB6570712.1"/>
    </source>
</evidence>
<dbReference type="SMART" id="SM00560">
    <property type="entry name" value="LamGL"/>
    <property type="match status" value="1"/>
</dbReference>
<dbReference type="Proteomes" id="UP000553957">
    <property type="component" value="Unassembled WGS sequence"/>
</dbReference>
<keyword evidence="1 4" id="KW-0732">Signal</keyword>
<sequence>MLTVGLFGALVIQPVQAQSTVPSNASTQDESPSKRAKSSGQRVEVLEKRTETSQTFANPDGSFTLEQHSLPVRMKRGNEWLDMDATLEKGADGRVRPRATALDMTFSGGGSGPLIAVKAEGHELTLTWPEALPEPVLVGDSVTYPNVYPDVDLKITASSDSYSEVLIVKTLEAARLPEVQNVDLAVDAPGLTVAKAAGGVIEAKDDLGKTIFLAPQPIMWDSRGEAVAPTDDDRTEAPLEGDQVAQLPISVTQDTLTIRPAASLVEDPATEYPLHIDPTLRFGQEGRAMINARYPTTSSWNWEGPEGVGYQAFEPWSRKRLFYKMRLGDLGGTQILGATFSAYETWAASCDEKEVQIWQTTAVGTGVNWNNGTQAGVWKRKLDSVVDAVGRNECTPNGKYLEFDVKAAVAEEVAAGKSFVYLGLRAANESDEMAWKRFRKDVLFVIDFNHIPRLANARTTQPTMGCQTDYQKAPTINQRQPIPHLNILDPDGQSSYVKFDIWRNGFKEPFQTIRSVAKTATSTTDYTPDARINPIPPGELVGWKAQATDGVTWTPYTGMCWFRIDIHKPGKPEVVIPTGSGDDIVYDVNQTISAEAIPSAADTNYFKYSVDALEPTSEPVAVQTVNGRSIGKFSFTPRLTGPAVVRVWSYDRAGNQSDGFAEARVKVKTGPAGGIWRMNEGSGTSLADSSGKNRTITLGAASWGAGEKWSPELGVNDWAVRLNPSSTAASTATDIVDTSRSFTASVRVKLANTPGRQIALSENRAGTSGFVLGVQSQDLSDPESPKAVWEFTMPHPSGTGLMTVVSTPTPYLAGSWVYLTGRYDSGRHAMTLFVNETAYGVENPADPLPPTKDYPGALRLGFGTVGGSNFPLDGHVDDGRVYPHPVEDATVRTDMGDS</sequence>
<dbReference type="InterPro" id="IPR013320">
    <property type="entry name" value="ConA-like_dom_sf"/>
</dbReference>
<organism evidence="7 8">
    <name type="scientific">Kribbella sandramycini</name>
    <dbReference type="NCBI Taxonomy" id="60450"/>
    <lineage>
        <taxon>Bacteria</taxon>
        <taxon>Bacillati</taxon>
        <taxon>Actinomycetota</taxon>
        <taxon>Actinomycetes</taxon>
        <taxon>Propionibacteriales</taxon>
        <taxon>Kribbellaceae</taxon>
        <taxon>Kribbella</taxon>
    </lineage>
</organism>
<dbReference type="Pfam" id="PF13385">
    <property type="entry name" value="Laminin_G_3"/>
    <property type="match status" value="1"/>
</dbReference>
<dbReference type="EMBL" id="JACHKF010000001">
    <property type="protein sequence ID" value="MBB6570712.1"/>
    <property type="molecule type" value="Genomic_DNA"/>
</dbReference>
<gene>
    <name evidence="6" type="ORF">HNR71_006349</name>
    <name evidence="7" type="ORF">HPO96_26760</name>
</gene>
<evidence type="ECO:0000259" key="5">
    <source>
        <dbReference type="SMART" id="SM00560"/>
    </source>
</evidence>
<feature type="compositionally biased region" description="Polar residues" evidence="3">
    <location>
        <begin position="18"/>
        <end position="30"/>
    </location>
</feature>
<evidence type="ECO:0000256" key="3">
    <source>
        <dbReference type="SAM" id="MobiDB-lite"/>
    </source>
</evidence>
<dbReference type="InterPro" id="IPR006558">
    <property type="entry name" value="LamG-like"/>
</dbReference>
<dbReference type="EMBL" id="JABJRC010000007">
    <property type="protein sequence ID" value="NOL43855.1"/>
    <property type="molecule type" value="Genomic_DNA"/>
</dbReference>
<feature type="signal peptide" evidence="4">
    <location>
        <begin position="1"/>
        <end position="17"/>
    </location>
</feature>
<name>A0A7Y4L3W8_9ACTN</name>
<keyword evidence="8" id="KW-1185">Reference proteome</keyword>
<feature type="chain" id="PRO_5036406750" evidence="4">
    <location>
        <begin position="18"/>
        <end position="898"/>
    </location>
</feature>
<feature type="region of interest" description="Disordered" evidence="3">
    <location>
        <begin position="18"/>
        <end position="44"/>
    </location>
</feature>
<evidence type="ECO:0000313" key="9">
    <source>
        <dbReference type="Proteomes" id="UP000553957"/>
    </source>
</evidence>
<protein>
    <submittedName>
        <fullName evidence="7">LamG domain-containing protein</fullName>
    </submittedName>
</protein>
<evidence type="ECO:0000256" key="4">
    <source>
        <dbReference type="SAM" id="SignalP"/>
    </source>
</evidence>
<evidence type="ECO:0000256" key="2">
    <source>
        <dbReference type="ARBA" id="ARBA00023157"/>
    </source>
</evidence>
<keyword evidence="2" id="KW-1015">Disulfide bond</keyword>